<keyword evidence="3 4" id="KW-0472">Membrane</keyword>
<dbReference type="Pfam" id="PF07690">
    <property type="entry name" value="MFS_1"/>
    <property type="match status" value="1"/>
</dbReference>
<evidence type="ECO:0000313" key="6">
    <source>
        <dbReference type="EMBL" id="SEH25308.1"/>
    </source>
</evidence>
<feature type="transmembrane region" description="Helical" evidence="4">
    <location>
        <begin position="327"/>
        <end position="350"/>
    </location>
</feature>
<keyword evidence="1 4" id="KW-0812">Transmembrane</keyword>
<evidence type="ECO:0000256" key="2">
    <source>
        <dbReference type="ARBA" id="ARBA00022989"/>
    </source>
</evidence>
<reference evidence="7" key="1">
    <citation type="submission" date="2016-10" db="EMBL/GenBank/DDBJ databases">
        <authorList>
            <person name="Varghese N."/>
            <person name="Submissions S."/>
        </authorList>
    </citation>
    <scope>NUCLEOTIDE SEQUENCE [LARGE SCALE GENOMIC DNA]</scope>
    <source>
        <strain evidence="7">DSM 13234</strain>
    </source>
</reference>
<feature type="transmembrane region" description="Helical" evidence="4">
    <location>
        <begin position="142"/>
        <end position="163"/>
    </location>
</feature>
<dbReference type="OrthoDB" id="146345at2"/>
<dbReference type="CDD" id="cd17355">
    <property type="entry name" value="MFS_YcxA_like"/>
    <property type="match status" value="1"/>
</dbReference>
<protein>
    <submittedName>
        <fullName evidence="6">Sugar phosphate permease</fullName>
    </submittedName>
</protein>
<evidence type="ECO:0000256" key="1">
    <source>
        <dbReference type="ARBA" id="ARBA00022692"/>
    </source>
</evidence>
<evidence type="ECO:0000256" key="4">
    <source>
        <dbReference type="SAM" id="Phobius"/>
    </source>
</evidence>
<dbReference type="Gene3D" id="1.20.1250.20">
    <property type="entry name" value="MFS general substrate transporter like domains"/>
    <property type="match status" value="2"/>
</dbReference>
<feature type="transmembrane region" description="Helical" evidence="4">
    <location>
        <begin position="12"/>
        <end position="30"/>
    </location>
</feature>
<name>A0A1H6GT46_MAGFU</name>
<feature type="transmembrane region" description="Helical" evidence="4">
    <location>
        <begin position="235"/>
        <end position="259"/>
    </location>
</feature>
<gene>
    <name evidence="6" type="ORF">SAMN04244559_00171</name>
</gene>
<feature type="transmembrane region" description="Helical" evidence="4">
    <location>
        <begin position="271"/>
        <end position="291"/>
    </location>
</feature>
<dbReference type="GO" id="GO:0022857">
    <property type="term" value="F:transmembrane transporter activity"/>
    <property type="evidence" value="ECO:0007669"/>
    <property type="project" value="InterPro"/>
</dbReference>
<dbReference type="InterPro" id="IPR020846">
    <property type="entry name" value="MFS_dom"/>
</dbReference>
<dbReference type="EMBL" id="FNWO01000001">
    <property type="protein sequence ID" value="SEH25308.1"/>
    <property type="molecule type" value="Genomic_DNA"/>
</dbReference>
<dbReference type="Proteomes" id="UP000182983">
    <property type="component" value="Unassembled WGS sequence"/>
</dbReference>
<keyword evidence="2 4" id="KW-1133">Transmembrane helix</keyword>
<feature type="transmembrane region" description="Helical" evidence="4">
    <location>
        <begin position="390"/>
        <end position="411"/>
    </location>
</feature>
<keyword evidence="7" id="KW-1185">Reference proteome</keyword>
<evidence type="ECO:0000259" key="5">
    <source>
        <dbReference type="PROSITE" id="PS50850"/>
    </source>
</evidence>
<feature type="transmembrane region" description="Helical" evidence="4">
    <location>
        <begin position="50"/>
        <end position="71"/>
    </location>
</feature>
<dbReference type="InterPro" id="IPR011701">
    <property type="entry name" value="MFS"/>
</dbReference>
<dbReference type="PROSITE" id="PS50850">
    <property type="entry name" value="MFS"/>
    <property type="match status" value="1"/>
</dbReference>
<proteinExistence type="predicted"/>
<dbReference type="RefSeq" id="WP_074764590.1">
    <property type="nucleotide sequence ID" value="NZ_FNWO01000001.1"/>
</dbReference>
<evidence type="ECO:0000313" key="7">
    <source>
        <dbReference type="Proteomes" id="UP000182983"/>
    </source>
</evidence>
<dbReference type="InterPro" id="IPR050327">
    <property type="entry name" value="Proton-linked_MCT"/>
</dbReference>
<dbReference type="InterPro" id="IPR036259">
    <property type="entry name" value="MFS_trans_sf"/>
</dbReference>
<evidence type="ECO:0000256" key="3">
    <source>
        <dbReference type="ARBA" id="ARBA00023136"/>
    </source>
</evidence>
<feature type="transmembrane region" description="Helical" evidence="4">
    <location>
        <begin position="169"/>
        <end position="191"/>
    </location>
</feature>
<sequence>MSSPPLVPRLHYGWIAAGITFVTLLVAAGIRSAPGVMMVPLETEFGWSRATISVAISVNLVLYGLMAPFAAALMDRFGVRRTMAVALSVLAVGVAATIAMGAPWQMILLWGIVVGAGSGSIALVLGATVVTRWFDSWRGTVMGVLSAANATGQLVFLPLMALAVQHWGWRAAVLLVAAAAAILVPAVWLLMRERPADLGVWPVGATEPPPPPPPRGNPARTAIVALGEGMRSRDFWLLAGGFFVCGLSTNGLIGTHLIPACFDHGIPEVRAAGLLAVMGLFDLVGTTLSGWLSDRWDSRRLLFWYYSLRGLSLIFLDAAFGPDVFGLWLFAVFYGLDWIATVPPTVKLAAQSFGRERAGVMFGWIFAAHQIGAAVAAFGAGWIRTDLGDYWLAFVLSGVACLFAATMSLMVGGKKPIPA</sequence>
<dbReference type="AlphaFoldDB" id="A0A1H6GT46"/>
<dbReference type="PANTHER" id="PTHR11360:SF290">
    <property type="entry name" value="MONOCARBOXYLATE MFS PERMEASE"/>
    <property type="match status" value="1"/>
</dbReference>
<feature type="transmembrane region" description="Helical" evidence="4">
    <location>
        <begin position="83"/>
        <end position="101"/>
    </location>
</feature>
<organism evidence="6 7">
    <name type="scientific">Magnetospirillum fulvum</name>
    <name type="common">Rhodospirillum fulvum</name>
    <dbReference type="NCBI Taxonomy" id="1082"/>
    <lineage>
        <taxon>Bacteria</taxon>
        <taxon>Pseudomonadati</taxon>
        <taxon>Pseudomonadota</taxon>
        <taxon>Alphaproteobacteria</taxon>
        <taxon>Rhodospirillales</taxon>
        <taxon>Rhodospirillaceae</taxon>
        <taxon>Magnetospirillum</taxon>
    </lineage>
</organism>
<feature type="domain" description="Major facilitator superfamily (MFS) profile" evidence="5">
    <location>
        <begin position="6"/>
        <end position="416"/>
    </location>
</feature>
<accession>A0A1H6GT46</accession>
<feature type="transmembrane region" description="Helical" evidence="4">
    <location>
        <begin position="303"/>
        <end position="321"/>
    </location>
</feature>
<dbReference type="PANTHER" id="PTHR11360">
    <property type="entry name" value="MONOCARBOXYLATE TRANSPORTER"/>
    <property type="match status" value="1"/>
</dbReference>
<feature type="transmembrane region" description="Helical" evidence="4">
    <location>
        <begin position="107"/>
        <end position="130"/>
    </location>
</feature>
<dbReference type="SUPFAM" id="SSF103473">
    <property type="entry name" value="MFS general substrate transporter"/>
    <property type="match status" value="1"/>
</dbReference>
<feature type="transmembrane region" description="Helical" evidence="4">
    <location>
        <begin position="362"/>
        <end position="384"/>
    </location>
</feature>